<dbReference type="GO" id="GO:0033214">
    <property type="term" value="P:siderophore-iron import into cell"/>
    <property type="evidence" value="ECO:0007669"/>
    <property type="project" value="TreeGrafter"/>
</dbReference>
<feature type="transmembrane region" description="Helical" evidence="8">
    <location>
        <begin position="251"/>
        <end position="273"/>
    </location>
</feature>
<dbReference type="Pfam" id="PF01032">
    <property type="entry name" value="FecCD"/>
    <property type="match status" value="1"/>
</dbReference>
<sequence>MSRTQSIQPLIASRSAAHRAARSRIVSLVLAIACLAALVFSISGGEYSITPAKVVQILFGGGEGLENTIIWQWRMPRAAAALIFGAGLAVSGAVFQSLTRNPLGSPDIIGFSTGAYTGALLALTVAGGGFALTSFGALLGGLLTALLVYLLAWRNGTAGFRLILVGIGVSAALASFNHYLVLRAELDVAMAAAVWGAGSLNGVTWAGVIPVSIVVILALLGVLIGSKSLQMLQMGDDLASALGMRVERAKLVLVVLAVLLIAAVTALAGPIAFVALVSPQLARRLVGSGSLNLIPTALTGAFLLAFGDLLAQRLFAPIQLPVGVVTVCIGGAYLVYLLNRGTQKIRS</sequence>
<evidence type="ECO:0000256" key="2">
    <source>
        <dbReference type="ARBA" id="ARBA00007935"/>
    </source>
</evidence>
<comment type="caution">
    <text evidence="9">The sequence shown here is derived from an EMBL/GenBank/DDBJ whole genome shotgun (WGS) entry which is preliminary data.</text>
</comment>
<dbReference type="GO" id="GO:0022857">
    <property type="term" value="F:transmembrane transporter activity"/>
    <property type="evidence" value="ECO:0007669"/>
    <property type="project" value="InterPro"/>
</dbReference>
<feature type="transmembrane region" description="Helical" evidence="8">
    <location>
        <begin position="108"/>
        <end position="126"/>
    </location>
</feature>
<evidence type="ECO:0000256" key="1">
    <source>
        <dbReference type="ARBA" id="ARBA00004651"/>
    </source>
</evidence>
<evidence type="ECO:0000256" key="6">
    <source>
        <dbReference type="ARBA" id="ARBA00022989"/>
    </source>
</evidence>
<organism evidence="9 10">
    <name type="scientific">Glutamicibacter uratoxydans</name>
    <name type="common">Arthrobacter uratoxydans</name>
    <dbReference type="NCBI Taxonomy" id="43667"/>
    <lineage>
        <taxon>Bacteria</taxon>
        <taxon>Bacillati</taxon>
        <taxon>Actinomycetota</taxon>
        <taxon>Actinomycetes</taxon>
        <taxon>Micrococcales</taxon>
        <taxon>Micrococcaceae</taxon>
        <taxon>Glutamicibacter</taxon>
    </lineage>
</organism>
<dbReference type="Gene3D" id="1.10.3470.10">
    <property type="entry name" value="ABC transporter involved in vitamin B12 uptake, BtuC"/>
    <property type="match status" value="1"/>
</dbReference>
<dbReference type="RefSeq" id="WP_246055556.1">
    <property type="nucleotide sequence ID" value="NZ_BAAAJL010000014.1"/>
</dbReference>
<gene>
    <name evidence="9" type="primary">fepG_1</name>
    <name evidence="9" type="ORF">AUR04nite_30010</name>
</gene>
<evidence type="ECO:0000256" key="3">
    <source>
        <dbReference type="ARBA" id="ARBA00022448"/>
    </source>
</evidence>
<protein>
    <submittedName>
        <fullName evidence="9">Iron-enterobactin transporter permease</fullName>
    </submittedName>
</protein>
<feature type="transmembrane region" description="Helical" evidence="8">
    <location>
        <begin position="78"/>
        <end position="96"/>
    </location>
</feature>
<keyword evidence="10" id="KW-1185">Reference proteome</keyword>
<dbReference type="PANTHER" id="PTHR30472">
    <property type="entry name" value="FERRIC ENTEROBACTIN TRANSPORT SYSTEM PERMEASE PROTEIN"/>
    <property type="match status" value="1"/>
</dbReference>
<dbReference type="SUPFAM" id="SSF81345">
    <property type="entry name" value="ABC transporter involved in vitamin B12 uptake, BtuC"/>
    <property type="match status" value="1"/>
</dbReference>
<proteinExistence type="inferred from homology"/>
<evidence type="ECO:0000313" key="10">
    <source>
        <dbReference type="Proteomes" id="UP000316612"/>
    </source>
</evidence>
<keyword evidence="3" id="KW-0813">Transport</keyword>
<keyword evidence="5 8" id="KW-0812">Transmembrane</keyword>
<feature type="transmembrane region" description="Helical" evidence="8">
    <location>
        <begin position="159"/>
        <end position="182"/>
    </location>
</feature>
<evidence type="ECO:0000256" key="5">
    <source>
        <dbReference type="ARBA" id="ARBA00022692"/>
    </source>
</evidence>
<keyword evidence="4" id="KW-1003">Cell membrane</keyword>
<name>A0A4Y4DQ46_GLUUR</name>
<feature type="transmembrane region" description="Helical" evidence="8">
    <location>
        <begin position="318"/>
        <end position="338"/>
    </location>
</feature>
<keyword evidence="7 8" id="KW-0472">Membrane</keyword>
<comment type="similarity">
    <text evidence="2">Belongs to the binding-protein-dependent transport system permease family. FecCD subfamily.</text>
</comment>
<dbReference type="CDD" id="cd06550">
    <property type="entry name" value="TM_ABC_iron-siderophores_like"/>
    <property type="match status" value="1"/>
</dbReference>
<dbReference type="PANTHER" id="PTHR30472:SF24">
    <property type="entry name" value="FERRIC ENTEROBACTIN TRANSPORT SYSTEM PERMEASE PROTEIN FEPG"/>
    <property type="match status" value="1"/>
</dbReference>
<reference evidence="9 10" key="1">
    <citation type="submission" date="2019-06" db="EMBL/GenBank/DDBJ databases">
        <title>Whole genome shotgun sequence of Glutamicibacter uratoxydans NBRC 15515.</title>
        <authorList>
            <person name="Hosoyama A."/>
            <person name="Uohara A."/>
            <person name="Ohji S."/>
            <person name="Ichikawa N."/>
        </authorList>
    </citation>
    <scope>NUCLEOTIDE SEQUENCE [LARGE SCALE GENOMIC DNA]</scope>
    <source>
        <strain evidence="9 10">NBRC 15515</strain>
    </source>
</reference>
<evidence type="ECO:0000256" key="8">
    <source>
        <dbReference type="SAM" id="Phobius"/>
    </source>
</evidence>
<dbReference type="AlphaFoldDB" id="A0A4Y4DQ46"/>
<feature type="transmembrane region" description="Helical" evidence="8">
    <location>
        <begin position="202"/>
        <end position="224"/>
    </location>
</feature>
<feature type="transmembrane region" description="Helical" evidence="8">
    <location>
        <begin position="21"/>
        <end position="42"/>
    </location>
</feature>
<dbReference type="Proteomes" id="UP000316612">
    <property type="component" value="Unassembled WGS sequence"/>
</dbReference>
<dbReference type="FunFam" id="1.10.3470.10:FF:000001">
    <property type="entry name" value="Vitamin B12 ABC transporter permease BtuC"/>
    <property type="match status" value="1"/>
</dbReference>
<feature type="transmembrane region" description="Helical" evidence="8">
    <location>
        <begin position="132"/>
        <end position="152"/>
    </location>
</feature>
<evidence type="ECO:0000313" key="9">
    <source>
        <dbReference type="EMBL" id="GED07469.1"/>
    </source>
</evidence>
<dbReference type="InterPro" id="IPR000522">
    <property type="entry name" value="ABC_transptr_permease_BtuC"/>
</dbReference>
<keyword evidence="6 8" id="KW-1133">Transmembrane helix</keyword>
<dbReference type="EMBL" id="BJNY01000020">
    <property type="protein sequence ID" value="GED07469.1"/>
    <property type="molecule type" value="Genomic_DNA"/>
</dbReference>
<dbReference type="GO" id="GO:0005886">
    <property type="term" value="C:plasma membrane"/>
    <property type="evidence" value="ECO:0007669"/>
    <property type="project" value="UniProtKB-SubCell"/>
</dbReference>
<evidence type="ECO:0000256" key="7">
    <source>
        <dbReference type="ARBA" id="ARBA00023136"/>
    </source>
</evidence>
<comment type="subcellular location">
    <subcellularLocation>
        <location evidence="1">Cell membrane</location>
        <topology evidence="1">Multi-pass membrane protein</topology>
    </subcellularLocation>
</comment>
<dbReference type="InterPro" id="IPR037294">
    <property type="entry name" value="ABC_BtuC-like"/>
</dbReference>
<accession>A0A4Y4DQ46</accession>
<evidence type="ECO:0000256" key="4">
    <source>
        <dbReference type="ARBA" id="ARBA00022475"/>
    </source>
</evidence>